<feature type="compositionally biased region" description="Polar residues" evidence="10">
    <location>
        <begin position="732"/>
        <end position="749"/>
    </location>
</feature>
<evidence type="ECO:0000313" key="14">
    <source>
        <dbReference type="Proteomes" id="UP000075901"/>
    </source>
</evidence>
<dbReference type="InterPro" id="IPR034732">
    <property type="entry name" value="EPHD"/>
</dbReference>
<evidence type="ECO:0008006" key="15">
    <source>
        <dbReference type="Google" id="ProtNLM"/>
    </source>
</evidence>
<keyword evidence="3" id="KW-0808">Transferase</keyword>
<comment type="pathway">
    <text evidence="2">Protein modification; protein ubiquitination.</text>
</comment>
<dbReference type="GO" id="GO:0008270">
    <property type="term" value="F:zinc ion binding"/>
    <property type="evidence" value="ECO:0007669"/>
    <property type="project" value="UniProtKB-KW"/>
</dbReference>
<feature type="compositionally biased region" description="Basic residues" evidence="10">
    <location>
        <begin position="359"/>
        <end position="371"/>
    </location>
</feature>
<proteinExistence type="predicted"/>
<reference evidence="14" key="1">
    <citation type="submission" date="2013-09" db="EMBL/GenBank/DDBJ databases">
        <title>The Genome Sequence of Anopheles maculatus species B.</title>
        <authorList>
            <consortium name="The Broad Institute Genomics Platform"/>
            <person name="Neafsey D.E."/>
            <person name="Besansky N."/>
            <person name="Howell P."/>
            <person name="Walton C."/>
            <person name="Young S.K."/>
            <person name="Zeng Q."/>
            <person name="Gargeya S."/>
            <person name="Fitzgerald M."/>
            <person name="Haas B."/>
            <person name="Abouelleil A."/>
            <person name="Allen A.W."/>
            <person name="Alvarado L."/>
            <person name="Arachchi H.M."/>
            <person name="Berlin A.M."/>
            <person name="Chapman S.B."/>
            <person name="Gainer-Dewar J."/>
            <person name="Goldberg J."/>
            <person name="Griggs A."/>
            <person name="Gujja S."/>
            <person name="Hansen M."/>
            <person name="Howarth C."/>
            <person name="Imamovic A."/>
            <person name="Ireland A."/>
            <person name="Larimer J."/>
            <person name="McCowan C."/>
            <person name="Murphy C."/>
            <person name="Pearson M."/>
            <person name="Poon T.W."/>
            <person name="Priest M."/>
            <person name="Roberts A."/>
            <person name="Saif S."/>
            <person name="Shea T."/>
            <person name="Sisk P."/>
            <person name="Sykes S."/>
            <person name="Wortman J."/>
            <person name="Nusbaum C."/>
            <person name="Birren B."/>
        </authorList>
    </citation>
    <scope>NUCLEOTIDE SEQUENCE [LARGE SCALE GENOMIC DNA]</scope>
    <source>
        <strain evidence="14">maculatus3</strain>
    </source>
</reference>
<dbReference type="PANTHER" id="PTHR12420:SF42">
    <property type="entry name" value="G2_M PHASE-SPECIFIC E3 UBIQUITIN-PROTEIN LIGASE"/>
    <property type="match status" value="1"/>
</dbReference>
<feature type="compositionally biased region" description="Polar residues" evidence="10">
    <location>
        <begin position="623"/>
        <end position="632"/>
    </location>
</feature>
<evidence type="ECO:0000256" key="8">
    <source>
        <dbReference type="ARBA" id="ARBA00023242"/>
    </source>
</evidence>
<evidence type="ECO:0000256" key="7">
    <source>
        <dbReference type="ARBA" id="ARBA00022833"/>
    </source>
</evidence>
<dbReference type="EnsemblMetazoa" id="AMAM013015-RA">
    <property type="protein sequence ID" value="AMAM013015-PA"/>
    <property type="gene ID" value="AMAM013015"/>
</dbReference>
<feature type="region of interest" description="Disordered" evidence="10">
    <location>
        <begin position="656"/>
        <end position="759"/>
    </location>
</feature>
<dbReference type="Pfam" id="PF13771">
    <property type="entry name" value="zf-HC5HC2H"/>
    <property type="match status" value="1"/>
</dbReference>
<dbReference type="Proteomes" id="UP000075901">
    <property type="component" value="Unassembled WGS sequence"/>
</dbReference>
<evidence type="ECO:0000256" key="9">
    <source>
        <dbReference type="PROSITE-ProRule" id="PRU00175"/>
    </source>
</evidence>
<feature type="compositionally biased region" description="Low complexity" evidence="10">
    <location>
        <begin position="421"/>
        <end position="433"/>
    </location>
</feature>
<evidence type="ECO:0000256" key="5">
    <source>
        <dbReference type="ARBA" id="ARBA00022771"/>
    </source>
</evidence>
<dbReference type="InterPro" id="IPR011011">
    <property type="entry name" value="Znf_FYVE_PHD"/>
</dbReference>
<keyword evidence="5 9" id="KW-0863">Zinc-finger</keyword>
<evidence type="ECO:0000256" key="6">
    <source>
        <dbReference type="ARBA" id="ARBA00022786"/>
    </source>
</evidence>
<dbReference type="SMART" id="SM00249">
    <property type="entry name" value="PHD"/>
    <property type="match status" value="3"/>
</dbReference>
<evidence type="ECO:0000259" key="11">
    <source>
        <dbReference type="PROSITE" id="PS50089"/>
    </source>
</evidence>
<feature type="compositionally biased region" description="Basic and acidic residues" evidence="10">
    <location>
        <begin position="467"/>
        <end position="477"/>
    </location>
</feature>
<accession>A0A182STD4</accession>
<keyword evidence="7" id="KW-0862">Zinc</keyword>
<feature type="compositionally biased region" description="Polar residues" evidence="10">
    <location>
        <begin position="444"/>
        <end position="454"/>
    </location>
</feature>
<feature type="compositionally biased region" description="Polar residues" evidence="10">
    <location>
        <begin position="671"/>
        <end position="686"/>
    </location>
</feature>
<feature type="compositionally biased region" description="Polar residues" evidence="10">
    <location>
        <begin position="493"/>
        <end position="510"/>
    </location>
</feature>
<name>A0A182STD4_9DIPT</name>
<evidence type="ECO:0000256" key="4">
    <source>
        <dbReference type="ARBA" id="ARBA00022723"/>
    </source>
</evidence>
<evidence type="ECO:0000256" key="10">
    <source>
        <dbReference type="SAM" id="MobiDB-lite"/>
    </source>
</evidence>
<feature type="compositionally biased region" description="Polar residues" evidence="10">
    <location>
        <begin position="531"/>
        <end position="540"/>
    </location>
</feature>
<dbReference type="InterPro" id="IPR051188">
    <property type="entry name" value="PHD-type_Zinc_Finger"/>
</dbReference>
<dbReference type="AlphaFoldDB" id="A0A182STD4"/>
<feature type="compositionally biased region" description="Basic and acidic residues" evidence="10">
    <location>
        <begin position="404"/>
        <end position="420"/>
    </location>
</feature>
<feature type="compositionally biased region" description="Basic residues" evidence="10">
    <location>
        <begin position="691"/>
        <end position="711"/>
    </location>
</feature>
<evidence type="ECO:0000256" key="1">
    <source>
        <dbReference type="ARBA" id="ARBA00004123"/>
    </source>
</evidence>
<comment type="subcellular location">
    <subcellularLocation>
        <location evidence="1">Nucleus</location>
    </subcellularLocation>
</comment>
<keyword evidence="8" id="KW-0539">Nucleus</keyword>
<dbReference type="InterPro" id="IPR013083">
    <property type="entry name" value="Znf_RING/FYVE/PHD"/>
</dbReference>
<feature type="domain" description="RING-type" evidence="11">
    <location>
        <begin position="125"/>
        <end position="173"/>
    </location>
</feature>
<evidence type="ECO:0000256" key="2">
    <source>
        <dbReference type="ARBA" id="ARBA00004906"/>
    </source>
</evidence>
<feature type="compositionally biased region" description="Basic and acidic residues" evidence="10">
    <location>
        <begin position="378"/>
        <end position="390"/>
    </location>
</feature>
<dbReference type="SUPFAM" id="SSF57903">
    <property type="entry name" value="FYVE/PHD zinc finger"/>
    <property type="match status" value="1"/>
</dbReference>
<dbReference type="Pfam" id="PF26054">
    <property type="entry name" value="PHD_G2E3"/>
    <property type="match status" value="1"/>
</dbReference>
<dbReference type="CDD" id="cd15669">
    <property type="entry name" value="ePHD_PHF7_G2E3_like"/>
    <property type="match status" value="1"/>
</dbReference>
<dbReference type="InterPro" id="IPR001965">
    <property type="entry name" value="Znf_PHD"/>
</dbReference>
<feature type="compositionally biased region" description="Basic and acidic residues" evidence="10">
    <location>
        <begin position="520"/>
        <end position="530"/>
    </location>
</feature>
<feature type="region of interest" description="Disordered" evidence="10">
    <location>
        <begin position="493"/>
        <end position="637"/>
    </location>
</feature>
<evidence type="ECO:0000256" key="3">
    <source>
        <dbReference type="ARBA" id="ARBA00022679"/>
    </source>
</evidence>
<dbReference type="SUPFAM" id="SSF57850">
    <property type="entry name" value="RING/U-box"/>
    <property type="match status" value="1"/>
</dbReference>
<reference evidence="13" key="2">
    <citation type="submission" date="2020-05" db="UniProtKB">
        <authorList>
            <consortium name="EnsemblMetazoa"/>
        </authorList>
    </citation>
    <scope>IDENTIFICATION</scope>
    <source>
        <strain evidence="13">maculatus3</strain>
    </source>
</reference>
<dbReference type="VEuPathDB" id="VectorBase:AMAM013015"/>
<dbReference type="Gene3D" id="3.30.40.10">
    <property type="entry name" value="Zinc/RING finger domain, C3HC4 (zinc finger)"/>
    <property type="match status" value="2"/>
</dbReference>
<dbReference type="PROSITE" id="PS50089">
    <property type="entry name" value="ZF_RING_2"/>
    <property type="match status" value="1"/>
</dbReference>
<keyword evidence="14" id="KW-1185">Reference proteome</keyword>
<dbReference type="GO" id="GO:0005634">
    <property type="term" value="C:nucleus"/>
    <property type="evidence" value="ECO:0007669"/>
    <property type="project" value="TreeGrafter"/>
</dbReference>
<dbReference type="InterPro" id="IPR059102">
    <property type="entry name" value="PHD_PHF7/G2E3-like"/>
</dbReference>
<dbReference type="PROSITE" id="PS51805">
    <property type="entry name" value="EPHD"/>
    <property type="match status" value="1"/>
</dbReference>
<keyword evidence="6" id="KW-0833">Ubl conjugation pathway</keyword>
<evidence type="ECO:0000259" key="12">
    <source>
        <dbReference type="PROSITE" id="PS51805"/>
    </source>
</evidence>
<dbReference type="InterPro" id="IPR001841">
    <property type="entry name" value="Znf_RING"/>
</dbReference>
<feature type="region of interest" description="Disordered" evidence="10">
    <location>
        <begin position="336"/>
        <end position="477"/>
    </location>
</feature>
<evidence type="ECO:0000313" key="13">
    <source>
        <dbReference type="EnsemblMetazoa" id="AMAM013015-PA"/>
    </source>
</evidence>
<sequence length="768" mass="85946">MAKTCFLCKSSVDNELLFGRFYSKWKLTVHYYCLRGSNDTVGIFGFLESDIRKENERTKKCRCYICKHMHANVSCCSKKCLRTFHTVCGIMNGCLSHYTDTYQSWCSAHVPLEPDSDPHSPEEACSICYDEMGQYDLITSIKAPCCRNGWFHQRCLAQYAESAGYFFKCPLCKNEDKFVAEVPRRGVFVPERDAAWELEPNAFQEQLQRPTACDAEDCKCEQGRTIDSRQWQLVICGSCGSTCRHRQCMEQTAEGPQAYLCQLCRPIVGERLSLLENLVDSSDCSDDDTASRSTSVSLSRTFRSKYLSATSGSGESGVHCSSSDEPFANIRRLAHSSGSRLTDGSDSDRSDGSSIQVRRFVRQNTGKRVRRLLSDGSDDAKRSEDTHHSTDTLPMRIKRSPTMHTDDRSSDTSDRIDVRLTRQLTRRLSSQSDSSKRSSSESTNINEIQRPQCSTKRRNVIASSSDESEKHSHELDDRLLDTKCGRVNARVDSVSSHSASEWDENSNITDTAVPLSIDRSPPKRDQDDKTNASQTSSENVSTTLTGRRTRRHTTKQRSTSESSIELKTENPKRSSARSASSGKRTEEDGKTAAAGTVTADKHDCAPHNKRRRVFRERPNRPNQSNPGKQLQQDPPALGRQQKSMLQFVTVTSTQKASALDSDDSSDLSTDETVSPFGNSNKMTSRETGPISRKRTRATSKRRRTRSPKKKSNAAAPATDHSTDKKQSPPAPTSSKASVQHRTTPPNRTTAAVHKDKGQKNILNYFNRC</sequence>
<organism evidence="13 14">
    <name type="scientific">Anopheles maculatus</name>
    <dbReference type="NCBI Taxonomy" id="74869"/>
    <lineage>
        <taxon>Eukaryota</taxon>
        <taxon>Metazoa</taxon>
        <taxon>Ecdysozoa</taxon>
        <taxon>Arthropoda</taxon>
        <taxon>Hexapoda</taxon>
        <taxon>Insecta</taxon>
        <taxon>Pterygota</taxon>
        <taxon>Neoptera</taxon>
        <taxon>Endopterygota</taxon>
        <taxon>Diptera</taxon>
        <taxon>Nematocera</taxon>
        <taxon>Culicoidea</taxon>
        <taxon>Culicidae</taxon>
        <taxon>Anophelinae</taxon>
        <taxon>Anopheles</taxon>
        <taxon>Anopheles maculatus group</taxon>
    </lineage>
</organism>
<protein>
    <recommendedName>
        <fullName evidence="15">PHD-type domain-containing protein</fullName>
    </recommendedName>
</protein>
<dbReference type="InterPro" id="IPR042013">
    <property type="entry name" value="PHF7/G2E3_ePHD"/>
</dbReference>
<feature type="domain" description="PHD-type" evidence="12">
    <location>
        <begin position="2"/>
        <end position="110"/>
    </location>
</feature>
<dbReference type="PANTHER" id="PTHR12420">
    <property type="entry name" value="PHD FINGER PROTEIN"/>
    <property type="match status" value="1"/>
</dbReference>
<feature type="compositionally biased region" description="Acidic residues" evidence="10">
    <location>
        <begin position="660"/>
        <end position="669"/>
    </location>
</feature>
<keyword evidence="4" id="KW-0479">Metal-binding</keyword>